<accession>A0AA88J3S7</accession>
<dbReference type="Proteomes" id="UP001187192">
    <property type="component" value="Unassembled WGS sequence"/>
</dbReference>
<dbReference type="AlphaFoldDB" id="A0AA88J3S7"/>
<comment type="caution">
    <text evidence="1">The sequence shown here is derived from an EMBL/GenBank/DDBJ whole genome shotgun (WGS) entry which is preliminary data.</text>
</comment>
<proteinExistence type="predicted"/>
<gene>
    <name evidence="1" type="ORF">TIFTF001_031107</name>
</gene>
<name>A0AA88J3S7_FICCA</name>
<evidence type="ECO:0000313" key="2">
    <source>
        <dbReference type="Proteomes" id="UP001187192"/>
    </source>
</evidence>
<reference evidence="1" key="1">
    <citation type="submission" date="2023-07" db="EMBL/GenBank/DDBJ databases">
        <title>draft genome sequence of fig (Ficus carica).</title>
        <authorList>
            <person name="Takahashi T."/>
            <person name="Nishimura K."/>
        </authorList>
    </citation>
    <scope>NUCLEOTIDE SEQUENCE</scope>
</reference>
<sequence>MQELWEFPNDSEMIGDDFEMISMWSEMMFDELGGYQ</sequence>
<keyword evidence="2" id="KW-1185">Reference proteome</keyword>
<evidence type="ECO:0000313" key="1">
    <source>
        <dbReference type="EMBL" id="GMN62029.1"/>
    </source>
</evidence>
<dbReference type="EMBL" id="BTGU01000121">
    <property type="protein sequence ID" value="GMN62029.1"/>
    <property type="molecule type" value="Genomic_DNA"/>
</dbReference>
<protein>
    <submittedName>
        <fullName evidence="1">Uncharacterized protein</fullName>
    </submittedName>
</protein>
<organism evidence="1 2">
    <name type="scientific">Ficus carica</name>
    <name type="common">Common fig</name>
    <dbReference type="NCBI Taxonomy" id="3494"/>
    <lineage>
        <taxon>Eukaryota</taxon>
        <taxon>Viridiplantae</taxon>
        <taxon>Streptophyta</taxon>
        <taxon>Embryophyta</taxon>
        <taxon>Tracheophyta</taxon>
        <taxon>Spermatophyta</taxon>
        <taxon>Magnoliopsida</taxon>
        <taxon>eudicotyledons</taxon>
        <taxon>Gunneridae</taxon>
        <taxon>Pentapetalae</taxon>
        <taxon>rosids</taxon>
        <taxon>fabids</taxon>
        <taxon>Rosales</taxon>
        <taxon>Moraceae</taxon>
        <taxon>Ficeae</taxon>
        <taxon>Ficus</taxon>
    </lineage>
</organism>